<dbReference type="SMART" id="SM01281">
    <property type="entry name" value="Med12"/>
    <property type="match status" value="1"/>
</dbReference>
<dbReference type="PANTHER" id="PTHR46567">
    <property type="entry name" value="MEDIATOR OF RNA POLYMERASE II TRANSCRIPTION SUBUNIT 12"/>
    <property type="match status" value="1"/>
</dbReference>
<comment type="similarity">
    <text evidence="2">Belongs to the Mediator complex subunit 12 family.</text>
</comment>
<dbReference type="InParanoid" id="A0A168QND0"/>
<evidence type="ECO:0000256" key="3">
    <source>
        <dbReference type="ARBA" id="ARBA00019622"/>
    </source>
</evidence>
<sequence>MAGRHQAPYNRYTNAGNSYGNNTLGANNNMNSLNIPFPPQNSGSMGIMGGGNGNSNNLNSGNVSGSYSSAAASSFSTTPTNTTSPYSTTSSPGYHSPNVSKTHPHPPLKKYVFQPPLKLLPYSKSIPALGFPGMFPQRPNQEEDIMSESNVRNGFVDKPVVSNEQTCAHDIIFGKLQDDQRLLNEMGNFMVDVLRRKRKASSITGPSSFKPPTRTALMESKKEQWIQELANGAVPLQKLSRNVPHGYKGEKLLETLAARQVPYLRATWYIKVVGLSEMAQRNASNAGSSTSHAYNWTMIVIAHLKKQLVDLVPLMANNAGGSMRGYRNSNVPGAGGNNDNQVKPWATPETRARFEARWAYSTKLTRWQYSEGLLDQRNFLKWSLDTLGTSGSFEIMWLVLTGLVQDYIDEYRRNRTLTKLLIETLIKAYSAVLQCSKAQTPDITAPLGPGSSNVFAGLKRDIERLIQSLFLSSPDMFVIPKLYHQYRQVFEVILGEQARPKLLKTQPDICHVMDAYWTMTKSRNEVFCGTLEENRIGSTGGNSNSNSNGNNSNSNNNNNSNTNLADSTTSKSGATPVTNTPSDLANQDSSKSSIKGTTSTSDRPGVDEEHIIHTLDTIGRYADSGYLLLENSSSDTGGWTNVKGHSAIMASLTIFGGCTSGSTGAVQTGLVSQVIRILCRWATSEARHGDWRAFLISSILLSWRSQDPALYPKRCDALQEALMGFLDDQIFTEPSSMATDCEANQMAASASTSSSTLGTEGSDDPTANRQSTIPISFLYDTFIRMQLFSYHRYLNRLTARGHLERSQRNRSDVARCLYHLKSLPLLHPAPAHLINQRRVALYGTRRGANDESRLELDAIRKLQRLAKLWMIGSNPSGVVVSTVTDGDGGGGDDDNDAPLFGPNAEDMTEPMANDTIETFEFALSDKLEQQMQHLMAESTRYVIIQFTSEWLMGEVKKFVVKSVQIGEDNWRVMTSPGSCLLNARQYVALIKILDCAKDYMNIVNLALWVLEKTNERSVLALVIDTLRQYANIWKLMNMGNTAAKTLWKKHQALQSHGIRERCVMMYMVQLVQEGYSISDDMRLQLQKDLQTRPKVRGRHTAVSIVDELLQVVNSNASKASIQNVVEALCTSYQYQNAALWIGSVLDGAVDIIQQWIKKTTMYGSSGTITGDQKLQQVTLQRFLCAFADVIKDIVDLCTLTGQVNDAIVDWLSNKMSVVEEMRQPQSWMPLFIVLLVSRNLVSLDVIFYRFTLPWFDQISQHFLQDDMLWSSTANPATSANGASTNDGSGGNAANSDSSKEWLHICENMMILIRLLVVQERCCWIQQDEEAMDDASGVYQQPWALRAEEIFRLDTLRYTQLACSLDRIEPMFALMEKLVLIASSLPLSSPLLQELVMLRADLLQIGWFRQACVRDLHGVYQRFSSHGAEASNEKKIKKKMLSIVDELIGGTLVDMGSGHHHHHHHPHHHLHHAALVQEPDFIDKIKRIFTNVSQWNEEQCRVQVSLLLDNILLSDGQNPNNPHILGGGDVTMMNSNDKPDHDVDGDNLSVMNKNNSNVDLDAFVRFFFSVVLSSDDHQQRRSIFFKNIIHGLRERVLLELLNYGVRLLEGCDIEINEVGSQQDHHSSSASPQQSQQQQQQEDQSDQNLTSSATSSSAASSSALSTSIISTFGQQQRISATSTPSPAHSSSMTSFPSNVLLLSSIEEPFDSAKYTYKSQAFFNIMQYMMAQNRWGNDKKINLVKILYRQIKRFQSGLLAYQVMQDAHTTFTKALVALDMTKNNVSSAVALLNTEGLPSEPAGTPITLEDLRTSLLIRIRLVVPFASLIWEYPSDDECDALSWIRTLITLLGNPIVHGNGSQERFFEFVLDFVSLIIDEIPQKLRKLTLNLLSTLHGELTTVPAIFQSRVNRILPFSTHNIYLTNSRLATGILGATPTADPLQQQQHLETCMDQSRPWEWLEDYVSDPPHDNDAPINLGLFRARKSKKLDGTYIRCRT</sequence>
<feature type="compositionally biased region" description="Low complexity" evidence="8">
    <location>
        <begin position="65"/>
        <end position="96"/>
    </location>
</feature>
<feature type="region of interest" description="Disordered" evidence="8">
    <location>
        <begin position="536"/>
        <end position="608"/>
    </location>
</feature>
<dbReference type="STRING" id="4829.A0A168QND0"/>
<feature type="region of interest" description="Disordered" evidence="8">
    <location>
        <begin position="749"/>
        <end position="768"/>
    </location>
</feature>
<feature type="compositionally biased region" description="Low complexity" evidence="8">
    <location>
        <begin position="541"/>
        <end position="563"/>
    </location>
</feature>
<dbReference type="OrthoDB" id="20828at2759"/>
<protein>
    <recommendedName>
        <fullName evidence="3">Mediator of RNA polymerase II transcription subunit 12</fullName>
    </recommendedName>
    <alternativeName>
        <fullName evidence="7">Mediator complex subunit 12</fullName>
    </alternativeName>
</protein>
<feature type="region of interest" description="Disordered" evidence="8">
    <location>
        <begin position="1618"/>
        <end position="1656"/>
    </location>
</feature>
<name>A0A168QND0_ABSGL</name>
<keyword evidence="11" id="KW-1185">Reference proteome</keyword>
<keyword evidence="6" id="KW-0539">Nucleus</keyword>
<comment type="subcellular location">
    <subcellularLocation>
        <location evidence="1">Nucleus</location>
    </subcellularLocation>
</comment>
<evidence type="ECO:0000256" key="7">
    <source>
        <dbReference type="ARBA" id="ARBA00032010"/>
    </source>
</evidence>
<feature type="domain" description="Mediator complex subunit Med12" evidence="9">
    <location>
        <begin position="208"/>
        <end position="271"/>
    </location>
</feature>
<feature type="region of interest" description="Disordered" evidence="8">
    <location>
        <begin position="885"/>
        <end position="905"/>
    </location>
</feature>
<evidence type="ECO:0000256" key="4">
    <source>
        <dbReference type="ARBA" id="ARBA00023015"/>
    </source>
</evidence>
<reference evidence="10" key="1">
    <citation type="submission" date="2016-04" db="EMBL/GenBank/DDBJ databases">
        <authorList>
            <person name="Evans L.H."/>
            <person name="Alamgir A."/>
            <person name="Owens N."/>
            <person name="Weber N.D."/>
            <person name="Virtaneva K."/>
            <person name="Barbian K."/>
            <person name="Babar A."/>
            <person name="Rosenke K."/>
        </authorList>
    </citation>
    <scope>NUCLEOTIDE SEQUENCE [LARGE SCALE GENOMIC DNA]</scope>
    <source>
        <strain evidence="10">CBS 101.48</strain>
    </source>
</reference>
<feature type="compositionally biased region" description="Low complexity" evidence="8">
    <location>
        <begin position="1626"/>
        <end position="1656"/>
    </location>
</feature>
<dbReference type="Pfam" id="PF09497">
    <property type="entry name" value="Med12"/>
    <property type="match status" value="1"/>
</dbReference>
<keyword evidence="5" id="KW-0804">Transcription</keyword>
<keyword evidence="4" id="KW-0805">Transcription regulation</keyword>
<dbReference type="GO" id="GO:0006357">
    <property type="term" value="P:regulation of transcription by RNA polymerase II"/>
    <property type="evidence" value="ECO:0007669"/>
    <property type="project" value="InterPro"/>
</dbReference>
<dbReference type="PANTHER" id="PTHR46567:SF1">
    <property type="entry name" value="MEDIATOR OF RNA POLYMERASE II TRANSCRIPTION SUBUNIT 12"/>
    <property type="match status" value="1"/>
</dbReference>
<gene>
    <name evidence="10" type="primary">ABSGL_11036.1 scaffold 12129</name>
</gene>
<evidence type="ECO:0000256" key="1">
    <source>
        <dbReference type="ARBA" id="ARBA00004123"/>
    </source>
</evidence>
<evidence type="ECO:0000256" key="6">
    <source>
        <dbReference type="ARBA" id="ARBA00023242"/>
    </source>
</evidence>
<evidence type="ECO:0000313" key="10">
    <source>
        <dbReference type="EMBL" id="SAM05167.1"/>
    </source>
</evidence>
<dbReference type="InterPro" id="IPR019035">
    <property type="entry name" value="Mediator_Med12"/>
</dbReference>
<accession>A0A168QND0</accession>
<feature type="compositionally biased region" description="Low complexity" evidence="8">
    <location>
        <begin position="589"/>
        <end position="601"/>
    </location>
</feature>
<evidence type="ECO:0000313" key="11">
    <source>
        <dbReference type="Proteomes" id="UP000078561"/>
    </source>
</evidence>
<evidence type="ECO:0000256" key="8">
    <source>
        <dbReference type="SAM" id="MobiDB-lite"/>
    </source>
</evidence>
<evidence type="ECO:0000259" key="9">
    <source>
        <dbReference type="SMART" id="SM01281"/>
    </source>
</evidence>
<evidence type="ECO:0000256" key="5">
    <source>
        <dbReference type="ARBA" id="ARBA00023163"/>
    </source>
</evidence>
<feature type="region of interest" description="Disordered" evidence="8">
    <location>
        <begin position="65"/>
        <end position="105"/>
    </location>
</feature>
<dbReference type="Proteomes" id="UP000078561">
    <property type="component" value="Unassembled WGS sequence"/>
</dbReference>
<organism evidence="10">
    <name type="scientific">Absidia glauca</name>
    <name type="common">Pin mould</name>
    <dbReference type="NCBI Taxonomy" id="4829"/>
    <lineage>
        <taxon>Eukaryota</taxon>
        <taxon>Fungi</taxon>
        <taxon>Fungi incertae sedis</taxon>
        <taxon>Mucoromycota</taxon>
        <taxon>Mucoromycotina</taxon>
        <taxon>Mucoromycetes</taxon>
        <taxon>Mucorales</taxon>
        <taxon>Cunninghamellaceae</taxon>
        <taxon>Absidia</taxon>
    </lineage>
</organism>
<dbReference type="EMBL" id="LT554433">
    <property type="protein sequence ID" value="SAM05167.1"/>
    <property type="molecule type" value="Genomic_DNA"/>
</dbReference>
<dbReference type="OMA" id="PKLYHQY"/>
<dbReference type="GO" id="GO:0016592">
    <property type="term" value="C:mediator complex"/>
    <property type="evidence" value="ECO:0007669"/>
    <property type="project" value="InterPro"/>
</dbReference>
<feature type="compositionally biased region" description="Polar residues" evidence="8">
    <location>
        <begin position="564"/>
        <end position="588"/>
    </location>
</feature>
<evidence type="ECO:0000256" key="2">
    <source>
        <dbReference type="ARBA" id="ARBA00010289"/>
    </source>
</evidence>
<proteinExistence type="inferred from homology"/>
<dbReference type="GO" id="GO:0003712">
    <property type="term" value="F:transcription coregulator activity"/>
    <property type="evidence" value="ECO:0007669"/>
    <property type="project" value="InterPro"/>
</dbReference>